<dbReference type="KEGG" id="vg:16880885"/>
<dbReference type="RefSeq" id="YP_008241774.1">
    <property type="nucleotide sequence ID" value="NC_021799.1"/>
</dbReference>
<keyword evidence="2" id="KW-1185">Reference proteome</keyword>
<reference evidence="2" key="2">
    <citation type="submission" date="2013-03" db="EMBL/GenBank/DDBJ databases">
        <title>The Cellulophaga phages: a novel, diverse, and globally ubiquitous model system.</title>
        <authorList>
            <person name="Holmfeldt K."/>
            <person name="Solonenko N."/>
            <person name="Shah M."/>
            <person name="Corrier K."/>
            <person name="Riemann L."/>
            <person name="VerBerkmoes N.C."/>
            <person name="Sullivan M.B."/>
        </authorList>
    </citation>
    <scope>NUCLEOTIDE SEQUENCE [LARGE SCALE GENOMIC DNA]</scope>
</reference>
<sequence length="50" mass="5803">MKTEINHLELLIKYLKHIDSIENSFYTTESEHLNGDAMQSLINIIKDNAL</sequence>
<evidence type="ECO:0000313" key="1">
    <source>
        <dbReference type="EMBL" id="AGO47371.1"/>
    </source>
</evidence>
<accession>R9ZW95</accession>
<name>R9ZW95_9CAUD</name>
<proteinExistence type="predicted"/>
<dbReference type="Proteomes" id="UP000014730">
    <property type="component" value="Segment"/>
</dbReference>
<evidence type="ECO:0000313" key="2">
    <source>
        <dbReference type="Proteomes" id="UP000014730"/>
    </source>
</evidence>
<dbReference type="GeneID" id="16880885"/>
<protein>
    <submittedName>
        <fullName evidence="1">Uncharacterized protein</fullName>
    </submittedName>
</protein>
<reference evidence="1 2" key="1">
    <citation type="journal article" date="2013" name="Proc. Natl. Acad. Sci. U.S.A.">
        <title>Twelve previously unknown phage genera are ubiquitous in global oceans.</title>
        <authorList>
            <person name="Holmfeldt K."/>
            <person name="Solonenko N."/>
            <person name="Shah M."/>
            <person name="Corrier K."/>
            <person name="Riemann L."/>
            <person name="Verberkmoes N.C."/>
            <person name="Sullivan M.B."/>
        </authorList>
    </citation>
    <scope>NUCLEOTIDE SEQUENCE [LARGE SCALE GENOMIC DNA]</scope>
    <source>
        <strain evidence="1">Phi19:1</strain>
    </source>
</reference>
<gene>
    <name evidence="1" type="ORF">Phi19:1_gp081</name>
</gene>
<organism evidence="1 2">
    <name type="scientific">Cellulophaga phage phi19:1</name>
    <dbReference type="NCBI Taxonomy" id="1327970"/>
    <lineage>
        <taxon>Viruses</taxon>
        <taxon>Duplodnaviria</taxon>
        <taxon>Heunggongvirae</taxon>
        <taxon>Uroviricota</taxon>
        <taxon>Caudoviricetes</taxon>
        <taxon>Assiduviridae</taxon>
        <taxon>Cellubavirus</taxon>
        <taxon>Cellubavirus phi19una</taxon>
    </lineage>
</organism>
<dbReference type="EMBL" id="KC821607">
    <property type="protein sequence ID" value="AGO47371.1"/>
    <property type="molecule type" value="Genomic_DNA"/>
</dbReference>